<dbReference type="Proteomes" id="UP000694546">
    <property type="component" value="Chromosome 4"/>
</dbReference>
<dbReference type="PANTHER" id="PTHR21461:SF52">
    <property type="entry name" value="GLYCOSYLTRANSFERASE FAMILY 92 PROTEIN"/>
    <property type="match status" value="1"/>
</dbReference>
<keyword evidence="4 8" id="KW-0808">Transferase</keyword>
<organism evidence="9 10">
    <name type="scientific">Gadus morhua</name>
    <name type="common">Atlantic cod</name>
    <dbReference type="NCBI Taxonomy" id="8049"/>
    <lineage>
        <taxon>Eukaryota</taxon>
        <taxon>Metazoa</taxon>
        <taxon>Chordata</taxon>
        <taxon>Craniata</taxon>
        <taxon>Vertebrata</taxon>
        <taxon>Euteleostomi</taxon>
        <taxon>Actinopterygii</taxon>
        <taxon>Neopterygii</taxon>
        <taxon>Teleostei</taxon>
        <taxon>Neoteleostei</taxon>
        <taxon>Acanthomorphata</taxon>
        <taxon>Zeiogadaria</taxon>
        <taxon>Gadariae</taxon>
        <taxon>Gadiformes</taxon>
        <taxon>Gadoidei</taxon>
        <taxon>Gadidae</taxon>
        <taxon>Gadus</taxon>
    </lineage>
</organism>
<evidence type="ECO:0000313" key="9">
    <source>
        <dbReference type="Ensembl" id="ENSGMOP00000027891.1"/>
    </source>
</evidence>
<dbReference type="EC" id="2.4.1.-" evidence="8"/>
<gene>
    <name evidence="9" type="primary">LOC115541283</name>
</gene>
<keyword evidence="7" id="KW-0472">Membrane</keyword>
<dbReference type="GeneTree" id="ENSGT00530000064359"/>
<dbReference type="InterPro" id="IPR008166">
    <property type="entry name" value="Glyco_transf_92"/>
</dbReference>
<dbReference type="GO" id="GO:0005737">
    <property type="term" value="C:cytoplasm"/>
    <property type="evidence" value="ECO:0007669"/>
    <property type="project" value="TreeGrafter"/>
</dbReference>
<dbReference type="PANTHER" id="PTHR21461">
    <property type="entry name" value="GLYCOSYLTRANSFERASE FAMILY 92 PROTEIN"/>
    <property type="match status" value="1"/>
</dbReference>
<evidence type="ECO:0000256" key="4">
    <source>
        <dbReference type="ARBA" id="ARBA00022679"/>
    </source>
</evidence>
<reference evidence="9" key="1">
    <citation type="submission" date="2025-08" db="UniProtKB">
        <authorList>
            <consortium name="Ensembl"/>
        </authorList>
    </citation>
    <scope>IDENTIFICATION</scope>
</reference>
<dbReference type="Pfam" id="PF01697">
    <property type="entry name" value="Glyco_transf_92"/>
    <property type="match status" value="1"/>
</dbReference>
<dbReference type="GO" id="GO:0016020">
    <property type="term" value="C:membrane"/>
    <property type="evidence" value="ECO:0007669"/>
    <property type="project" value="UniProtKB-SubCell"/>
</dbReference>
<evidence type="ECO:0000256" key="6">
    <source>
        <dbReference type="ARBA" id="ARBA00022989"/>
    </source>
</evidence>
<reference evidence="9" key="2">
    <citation type="submission" date="2025-09" db="UniProtKB">
        <authorList>
            <consortium name="Ensembl"/>
        </authorList>
    </citation>
    <scope>IDENTIFICATION</scope>
</reference>
<keyword evidence="3 8" id="KW-0328">Glycosyltransferase</keyword>
<comment type="subcellular location">
    <subcellularLocation>
        <location evidence="1">Membrane</location>
        <topology evidence="1">Single-pass membrane protein</topology>
    </subcellularLocation>
</comment>
<dbReference type="Ensembl" id="ENSGMOT00000056416.1">
    <property type="protein sequence ID" value="ENSGMOP00000027891.1"/>
    <property type="gene ID" value="ENSGMOG00000027333.1"/>
</dbReference>
<evidence type="ECO:0000256" key="8">
    <source>
        <dbReference type="RuleBase" id="RU366017"/>
    </source>
</evidence>
<sequence length="268" mass="30589">MFISLSPMEPTVTFETHLTNIEGSCSLIGWMSPRFVGLLSGDSVDFTNFTLLPVLNRASVERPRLPLRFTLCIANMFNSYDNVLQFVQAMELYRLLGIQRVIVYKTSCSATMDTVLDYYSRKTGFLQVRPWPIDAFLKPSSSWTPSLGPGQIHYYGQIPSSNDCLYRSMYQSRYVLMHDADEVILPAGNVSFQTLISDLEKAHGEKVNFYFPNNVFPYEEKEENSRYALPPEDTAGFIPIHLFSRHFGPKSLTVSAFNNEYIPQKVQD</sequence>
<evidence type="ECO:0000256" key="7">
    <source>
        <dbReference type="ARBA" id="ARBA00023136"/>
    </source>
</evidence>
<name>A0A8C5A7P1_GADMO</name>
<accession>A0A8C5A7P1</accession>
<keyword evidence="5" id="KW-0812">Transmembrane</keyword>
<keyword evidence="6" id="KW-1133">Transmembrane helix</keyword>
<evidence type="ECO:0000256" key="1">
    <source>
        <dbReference type="ARBA" id="ARBA00004167"/>
    </source>
</evidence>
<comment type="similarity">
    <text evidence="2 8">Belongs to the glycosyltransferase 92 family.</text>
</comment>
<evidence type="ECO:0000256" key="5">
    <source>
        <dbReference type="ARBA" id="ARBA00022692"/>
    </source>
</evidence>
<keyword evidence="10" id="KW-1185">Reference proteome</keyword>
<dbReference type="AlphaFoldDB" id="A0A8C5A7P1"/>
<dbReference type="GO" id="GO:0016757">
    <property type="term" value="F:glycosyltransferase activity"/>
    <property type="evidence" value="ECO:0007669"/>
    <property type="project" value="UniProtKB-UniRule"/>
</dbReference>
<protein>
    <recommendedName>
        <fullName evidence="8">Glycosyltransferase family 92 protein</fullName>
        <ecNumber evidence="8">2.4.1.-</ecNumber>
    </recommendedName>
</protein>
<proteinExistence type="inferred from homology"/>
<evidence type="ECO:0000313" key="10">
    <source>
        <dbReference type="Proteomes" id="UP000694546"/>
    </source>
</evidence>
<evidence type="ECO:0000256" key="2">
    <source>
        <dbReference type="ARBA" id="ARBA00007647"/>
    </source>
</evidence>
<evidence type="ECO:0000256" key="3">
    <source>
        <dbReference type="ARBA" id="ARBA00022676"/>
    </source>
</evidence>